<evidence type="ECO:0000313" key="3">
    <source>
        <dbReference type="Proteomes" id="UP001247805"/>
    </source>
</evidence>
<feature type="domain" description="YhdP central" evidence="1">
    <location>
        <begin position="1"/>
        <end position="64"/>
    </location>
</feature>
<proteinExistence type="predicted"/>
<evidence type="ECO:0000259" key="1">
    <source>
        <dbReference type="Pfam" id="PF13116"/>
    </source>
</evidence>
<dbReference type="PANTHER" id="PTHR38690">
    <property type="entry name" value="PROTEASE-RELATED"/>
    <property type="match status" value="1"/>
</dbReference>
<dbReference type="InterPro" id="IPR025263">
    <property type="entry name" value="YhdP_central"/>
</dbReference>
<dbReference type="PANTHER" id="PTHR38690:SF1">
    <property type="entry name" value="PROTEASE"/>
    <property type="match status" value="1"/>
</dbReference>
<dbReference type="Proteomes" id="UP001247805">
    <property type="component" value="Unassembled WGS sequence"/>
</dbReference>
<organism evidence="2 3">
    <name type="scientific">Paraglaciecola aquimarina</name>
    <dbReference type="NCBI Taxonomy" id="1235557"/>
    <lineage>
        <taxon>Bacteria</taxon>
        <taxon>Pseudomonadati</taxon>
        <taxon>Pseudomonadota</taxon>
        <taxon>Gammaproteobacteria</taxon>
        <taxon>Alteromonadales</taxon>
        <taxon>Alteromonadaceae</taxon>
        <taxon>Paraglaciecola</taxon>
    </lineage>
</organism>
<protein>
    <submittedName>
        <fullName evidence="2">AsmA-like C-terminal region-containing protein</fullName>
    </submittedName>
</protein>
<name>A0ABU3SSY1_9ALTE</name>
<dbReference type="InterPro" id="IPR011836">
    <property type="entry name" value="YhdP"/>
</dbReference>
<dbReference type="EMBL" id="JAWDIO010000002">
    <property type="protein sequence ID" value="MDU0353106.1"/>
    <property type="molecule type" value="Genomic_DNA"/>
</dbReference>
<comment type="caution">
    <text evidence="2">The sequence shown here is derived from an EMBL/GenBank/DDBJ whole genome shotgun (WGS) entry which is preliminary data.</text>
</comment>
<dbReference type="Pfam" id="PF13116">
    <property type="entry name" value="YhdP"/>
    <property type="match status" value="1"/>
</dbReference>
<evidence type="ECO:0000313" key="2">
    <source>
        <dbReference type="EMBL" id="MDU0353106.1"/>
    </source>
</evidence>
<reference evidence="2 3" key="1">
    <citation type="submission" date="2023-10" db="EMBL/GenBank/DDBJ databases">
        <title>Glaciecola aquimarina strain GGW-M5 nov., isolated from a coastal seawater.</title>
        <authorList>
            <person name="Bayburt H."/>
            <person name="Kim J.M."/>
            <person name="Choi B.J."/>
            <person name="Jeon C.O."/>
        </authorList>
    </citation>
    <scope>NUCLEOTIDE SEQUENCE [LARGE SCALE GENOMIC DNA]</scope>
    <source>
        <strain evidence="2 3">KCTC 32108</strain>
    </source>
</reference>
<gene>
    <name evidence="2" type="ORF">RS130_03430</name>
</gene>
<keyword evidence="3" id="KW-1185">Reference proteome</keyword>
<accession>A0ABU3SSY1</accession>
<sequence length="66" mass="6853">MKDGVADTQDTVVDGGAGEITMHGYTDLAAKQLNYQIAFAPKVTSSLPVIVAWMVNPATALGSLSD</sequence>